<keyword evidence="3" id="KW-0812">Transmembrane</keyword>
<dbReference type="SUPFAM" id="SSF56935">
    <property type="entry name" value="Porins"/>
    <property type="match status" value="1"/>
</dbReference>
<organism evidence="7">
    <name type="scientific">hydrothermal vent metagenome</name>
    <dbReference type="NCBI Taxonomy" id="652676"/>
    <lineage>
        <taxon>unclassified sequences</taxon>
        <taxon>metagenomes</taxon>
        <taxon>ecological metagenomes</taxon>
    </lineage>
</organism>
<keyword evidence="4" id="KW-0732">Signal</keyword>
<comment type="subcellular location">
    <subcellularLocation>
        <location evidence="1">Cell outer membrane</location>
        <topology evidence="1">Multi-pass membrane protein</topology>
    </subcellularLocation>
</comment>
<keyword evidence="2" id="KW-1134">Transmembrane beta strand</keyword>
<dbReference type="PANTHER" id="PTHR35093:SF8">
    <property type="entry name" value="OUTER MEMBRANE PROTEIN NMB0088-RELATED"/>
    <property type="match status" value="1"/>
</dbReference>
<proteinExistence type="predicted"/>
<evidence type="ECO:0000256" key="1">
    <source>
        <dbReference type="ARBA" id="ARBA00004571"/>
    </source>
</evidence>
<dbReference type="EMBL" id="UOFK01000309">
    <property type="protein sequence ID" value="VAW82346.1"/>
    <property type="molecule type" value="Genomic_DNA"/>
</dbReference>
<reference evidence="7" key="1">
    <citation type="submission" date="2018-06" db="EMBL/GenBank/DDBJ databases">
        <authorList>
            <person name="Zhirakovskaya E."/>
        </authorList>
    </citation>
    <scope>NUCLEOTIDE SEQUENCE</scope>
</reference>
<dbReference type="InterPro" id="IPR005017">
    <property type="entry name" value="OMPP1/FadL/TodX"/>
</dbReference>
<dbReference type="GO" id="GO:0009279">
    <property type="term" value="C:cell outer membrane"/>
    <property type="evidence" value="ECO:0007669"/>
    <property type="project" value="UniProtKB-SubCell"/>
</dbReference>
<evidence type="ECO:0000256" key="6">
    <source>
        <dbReference type="ARBA" id="ARBA00023237"/>
    </source>
</evidence>
<protein>
    <submittedName>
        <fullName evidence="7">Putative facilitator of salicylate uptake</fullName>
    </submittedName>
</protein>
<keyword evidence="5" id="KW-0472">Membrane</keyword>
<evidence type="ECO:0000256" key="4">
    <source>
        <dbReference type="ARBA" id="ARBA00022729"/>
    </source>
</evidence>
<evidence type="ECO:0000313" key="7">
    <source>
        <dbReference type="EMBL" id="VAW82346.1"/>
    </source>
</evidence>
<evidence type="ECO:0000256" key="5">
    <source>
        <dbReference type="ARBA" id="ARBA00023136"/>
    </source>
</evidence>
<dbReference type="Gene3D" id="2.40.160.60">
    <property type="entry name" value="Outer membrane protein transport protein (OMPP1/FadL/TodX)"/>
    <property type="match status" value="1"/>
</dbReference>
<evidence type="ECO:0000256" key="3">
    <source>
        <dbReference type="ARBA" id="ARBA00022692"/>
    </source>
</evidence>
<accession>A0A3B0ZP10</accession>
<name>A0A3B0ZP10_9ZZZZ</name>
<keyword evidence="6" id="KW-0998">Cell outer membrane</keyword>
<feature type="non-terminal residue" evidence="7">
    <location>
        <position position="1"/>
    </location>
</feature>
<gene>
    <name evidence="7" type="ORF">MNBD_GAMMA13-319</name>
</gene>
<dbReference type="Pfam" id="PF03349">
    <property type="entry name" value="Toluene_X"/>
    <property type="match status" value="1"/>
</dbReference>
<dbReference type="PANTHER" id="PTHR35093">
    <property type="entry name" value="OUTER MEMBRANE PROTEIN NMB0088-RELATED"/>
    <property type="match status" value="1"/>
</dbReference>
<dbReference type="AlphaFoldDB" id="A0A3B0ZP10"/>
<sequence length="242" mass="26245">GKVTNNGNDSALGVGAQIGYQGNFGMFSVGLMGRTKIYMEEFDDYAGLFAEQGDFDIPATFGVGLAVHFTPKLTVAGDIARILYGDVKAIANKGPTADELFSAFGAGLTNGDPNGFVGGTVSNPLGSNNGWGFGWDDIWVYKIGVNYEHSPTWAFRAGFNYAEVPYGDDQSLFNILAPAIVEKHATVGFTYLINQGMDFSMTYMHAFRNDVENTFTGTNGASFRTRNDMYQNAIEAAFAWKF</sequence>
<dbReference type="GO" id="GO:0015483">
    <property type="term" value="F:long-chain fatty acid transporting porin activity"/>
    <property type="evidence" value="ECO:0007669"/>
    <property type="project" value="TreeGrafter"/>
</dbReference>
<evidence type="ECO:0000256" key="2">
    <source>
        <dbReference type="ARBA" id="ARBA00022452"/>
    </source>
</evidence>